<keyword evidence="1" id="KW-1133">Transmembrane helix</keyword>
<evidence type="ECO:0000313" key="3">
    <source>
        <dbReference type="Proteomes" id="UP001183643"/>
    </source>
</evidence>
<evidence type="ECO:0000256" key="1">
    <source>
        <dbReference type="SAM" id="Phobius"/>
    </source>
</evidence>
<dbReference type="Proteomes" id="UP001183643">
    <property type="component" value="Unassembled WGS sequence"/>
</dbReference>
<organism evidence="2 3">
    <name type="scientific">Catenuloplanes atrovinosus</name>
    <dbReference type="NCBI Taxonomy" id="137266"/>
    <lineage>
        <taxon>Bacteria</taxon>
        <taxon>Bacillati</taxon>
        <taxon>Actinomycetota</taxon>
        <taxon>Actinomycetes</taxon>
        <taxon>Micromonosporales</taxon>
        <taxon>Micromonosporaceae</taxon>
        <taxon>Catenuloplanes</taxon>
    </lineage>
</organism>
<reference evidence="2" key="1">
    <citation type="submission" date="2023-07" db="EMBL/GenBank/DDBJ databases">
        <title>Sequencing the genomes of 1000 actinobacteria strains.</title>
        <authorList>
            <person name="Klenk H.-P."/>
        </authorList>
    </citation>
    <scope>NUCLEOTIDE SEQUENCE</scope>
    <source>
        <strain evidence="2">DSM 44707</strain>
    </source>
</reference>
<feature type="transmembrane region" description="Helical" evidence="1">
    <location>
        <begin position="300"/>
        <end position="319"/>
    </location>
</feature>
<dbReference type="AlphaFoldDB" id="A0AAE3YRP8"/>
<accession>A0AAE3YRP8</accession>
<name>A0AAE3YRP8_9ACTN</name>
<sequence length="370" mass="40499">MFRRRKVVQDETVARYMRSFFRNGVILGWPTPEAVATSYGEFIWHRLQDGADGRGPRAPHRSRFSVNLSAPGDSALTFTQLTKRVSLVSDTLLLTHDKAGPFRQLGFLGGDSTTAVATPLGTQFPASTYDPDGPSTRYGMYCPDLAALGQWILDFKPLLKAGLAWYVPTYSILRTGGVLKGATHTEDRDFRAAVDFLVADGRAVDGSGADPIKSQFVRPILEIDLPFIEGVDARTFSKVTIGEFGAYSAFRDYLRRSLLEMDDSLNAVQSEREMIKLGLEIKDQIRAVRADMRATRRKRVLDASGAVVGSSGAMLVAVYGPALAAVVTAIGAGSVWTMLHAAAQSSPRVLGEDAWYYVWVLAKRSNTHTI</sequence>
<dbReference type="EMBL" id="JAVDYB010000001">
    <property type="protein sequence ID" value="MDR7277119.1"/>
    <property type="molecule type" value="Genomic_DNA"/>
</dbReference>
<gene>
    <name evidence="2" type="ORF">J2S41_003897</name>
</gene>
<evidence type="ECO:0000313" key="2">
    <source>
        <dbReference type="EMBL" id="MDR7277119.1"/>
    </source>
</evidence>
<protein>
    <submittedName>
        <fullName evidence="2">Uncharacterized protein</fullName>
    </submittedName>
</protein>
<keyword evidence="1" id="KW-0472">Membrane</keyword>
<proteinExistence type="predicted"/>
<dbReference type="RefSeq" id="WP_310369319.1">
    <property type="nucleotide sequence ID" value="NZ_JAVDYB010000001.1"/>
</dbReference>
<comment type="caution">
    <text evidence="2">The sequence shown here is derived from an EMBL/GenBank/DDBJ whole genome shotgun (WGS) entry which is preliminary data.</text>
</comment>
<keyword evidence="3" id="KW-1185">Reference proteome</keyword>
<keyword evidence="1" id="KW-0812">Transmembrane</keyword>